<dbReference type="Gramene" id="RZC56360">
    <property type="protein sequence ID" value="RZC56360"/>
    <property type="gene ID" value="C5167_015212"/>
</dbReference>
<dbReference type="Proteomes" id="UP000316621">
    <property type="component" value="Chromosome 3"/>
</dbReference>
<accession>A0A4Y7J8I4</accession>
<proteinExistence type="predicted"/>
<dbReference type="AlphaFoldDB" id="A0A4Y7J8I4"/>
<sequence length="78" mass="8821">MHSSFVQIDGWTRIDISDGEKSFKFSISGKGKSRSVANVLAKLETVWGPIISYAILWEIWSERNARAFGGRAKEENEM</sequence>
<name>A0A4Y7J8I4_PAPSO</name>
<protein>
    <submittedName>
        <fullName evidence="1">Uncharacterized protein</fullName>
    </submittedName>
</protein>
<evidence type="ECO:0000313" key="1">
    <source>
        <dbReference type="EMBL" id="RZC56360.1"/>
    </source>
</evidence>
<keyword evidence="2" id="KW-1185">Reference proteome</keyword>
<organism evidence="1 2">
    <name type="scientific">Papaver somniferum</name>
    <name type="common">Opium poppy</name>
    <dbReference type="NCBI Taxonomy" id="3469"/>
    <lineage>
        <taxon>Eukaryota</taxon>
        <taxon>Viridiplantae</taxon>
        <taxon>Streptophyta</taxon>
        <taxon>Embryophyta</taxon>
        <taxon>Tracheophyta</taxon>
        <taxon>Spermatophyta</taxon>
        <taxon>Magnoliopsida</taxon>
        <taxon>Ranunculales</taxon>
        <taxon>Papaveraceae</taxon>
        <taxon>Papaveroideae</taxon>
        <taxon>Papaver</taxon>
    </lineage>
</organism>
<reference evidence="1 2" key="1">
    <citation type="journal article" date="2018" name="Science">
        <title>The opium poppy genome and morphinan production.</title>
        <authorList>
            <person name="Guo L."/>
            <person name="Winzer T."/>
            <person name="Yang X."/>
            <person name="Li Y."/>
            <person name="Ning Z."/>
            <person name="He Z."/>
            <person name="Teodor R."/>
            <person name="Lu Y."/>
            <person name="Bowser T.A."/>
            <person name="Graham I.A."/>
            <person name="Ye K."/>
        </authorList>
    </citation>
    <scope>NUCLEOTIDE SEQUENCE [LARGE SCALE GENOMIC DNA]</scope>
    <source>
        <strain evidence="2">cv. HN1</strain>
        <tissue evidence="1">Leaves</tissue>
    </source>
</reference>
<dbReference type="EMBL" id="CM010717">
    <property type="protein sequence ID" value="RZC56360.1"/>
    <property type="molecule type" value="Genomic_DNA"/>
</dbReference>
<gene>
    <name evidence="1" type="ORF">C5167_015212</name>
</gene>
<evidence type="ECO:0000313" key="2">
    <source>
        <dbReference type="Proteomes" id="UP000316621"/>
    </source>
</evidence>